<dbReference type="Proteomes" id="UP000673691">
    <property type="component" value="Unassembled WGS sequence"/>
</dbReference>
<feature type="compositionally biased region" description="Basic residues" evidence="5">
    <location>
        <begin position="33"/>
        <end position="45"/>
    </location>
</feature>
<accession>A0A8H7ZQW9</accession>
<feature type="region of interest" description="Disordered" evidence="5">
    <location>
        <begin position="1"/>
        <end position="133"/>
    </location>
</feature>
<keyword evidence="2" id="KW-0479">Metal-binding</keyword>
<dbReference type="AlphaFoldDB" id="A0A8H7ZQW9"/>
<protein>
    <recommendedName>
        <fullName evidence="7">Ethylene receptor 1-like N-terminal domain-containing protein</fullName>
    </recommendedName>
</protein>
<organism evidence="8 9">
    <name type="scientific">Olpidium bornovanus</name>
    <dbReference type="NCBI Taxonomy" id="278681"/>
    <lineage>
        <taxon>Eukaryota</taxon>
        <taxon>Fungi</taxon>
        <taxon>Fungi incertae sedis</taxon>
        <taxon>Olpidiomycota</taxon>
        <taxon>Olpidiomycotina</taxon>
        <taxon>Olpidiomycetes</taxon>
        <taxon>Olpidiales</taxon>
        <taxon>Olpidiaceae</taxon>
        <taxon>Olpidium</taxon>
    </lineage>
</organism>
<feature type="compositionally biased region" description="Basic residues" evidence="5">
    <location>
        <begin position="1"/>
        <end position="10"/>
    </location>
</feature>
<dbReference type="GO" id="GO:0046872">
    <property type="term" value="F:metal ion binding"/>
    <property type="evidence" value="ECO:0007669"/>
    <property type="project" value="UniProtKB-KW"/>
</dbReference>
<evidence type="ECO:0000256" key="3">
    <source>
        <dbReference type="ARBA" id="ARBA00022741"/>
    </source>
</evidence>
<feature type="compositionally biased region" description="Basic and acidic residues" evidence="5">
    <location>
        <begin position="115"/>
        <end position="127"/>
    </location>
</feature>
<dbReference type="InterPro" id="IPR035965">
    <property type="entry name" value="PAS-like_dom_sf"/>
</dbReference>
<keyword evidence="9" id="KW-1185">Reference proteome</keyword>
<evidence type="ECO:0000256" key="2">
    <source>
        <dbReference type="ARBA" id="ARBA00022723"/>
    </source>
</evidence>
<dbReference type="InterPro" id="IPR058544">
    <property type="entry name" value="ETR1_N"/>
</dbReference>
<keyword evidence="6" id="KW-0472">Membrane</keyword>
<proteinExistence type="predicted"/>
<feature type="transmembrane region" description="Helical" evidence="6">
    <location>
        <begin position="250"/>
        <end position="273"/>
    </location>
</feature>
<evidence type="ECO:0000313" key="8">
    <source>
        <dbReference type="EMBL" id="KAG5457737.1"/>
    </source>
</evidence>
<dbReference type="GO" id="GO:0005524">
    <property type="term" value="F:ATP binding"/>
    <property type="evidence" value="ECO:0007669"/>
    <property type="project" value="UniProtKB-KW"/>
</dbReference>
<feature type="transmembrane region" description="Helical" evidence="6">
    <location>
        <begin position="323"/>
        <end position="344"/>
    </location>
</feature>
<feature type="transmembrane region" description="Helical" evidence="6">
    <location>
        <begin position="285"/>
        <end position="303"/>
    </location>
</feature>
<evidence type="ECO:0000256" key="5">
    <source>
        <dbReference type="SAM" id="MobiDB-lite"/>
    </source>
</evidence>
<dbReference type="Gene3D" id="3.30.450.20">
    <property type="entry name" value="PAS domain"/>
    <property type="match status" value="1"/>
</dbReference>
<dbReference type="SUPFAM" id="SSF55785">
    <property type="entry name" value="PYP-like sensor domain (PAS domain)"/>
    <property type="match status" value="1"/>
</dbReference>
<dbReference type="Pfam" id="PF25487">
    <property type="entry name" value="ETR1_N"/>
    <property type="match status" value="1"/>
</dbReference>
<evidence type="ECO:0000256" key="6">
    <source>
        <dbReference type="SAM" id="Phobius"/>
    </source>
</evidence>
<sequence length="578" mass="62278">MGGSRRRVRWGGRGGGACAGVAEGRGLRAATRAGKKKKKKKKKKTGGGEGGGGEKKKKKKKKKKKGRGTSARVTGEGGRGAAGRAPKRGPPARDPYPRWKNGVRPGSSLPARSVQGERGRLQGDDGARPAVGESAFPLRPAKSYLRSVRDSLCEILARCRVLRHLGKRGIVALSVGRHTLSSCSPVLTSLRHATGHHRGGQGRRLGGQRGQAPRVSRLLVACLLHLCPATGLPVDLVPEELSSLAPAIDWLRIFDILVGVSYLAIPAQIVYYGRSFPSTTPLQKVVAILFAAFIMLCGIGHIIDSHRNSSLPAVVSFRGLTATVSLVCSVAVWYIVPGVLRAVLVQIEMERKLKSAMAFRSAVLDNTPHFIIATTARGEVKVANKRALERFWGGRPRVGGDFGRILELFDEAQVRQHMSAGPSEPVDAQAFLSKLSREGNCSPTDPQKSWRLRASDGSVCPAGLTVVPVEAGEVSGFLINAVDVTRVERLQSIVDVTTEHAQQDVDAFLKLMRMAPVPVAALDANARYVSTSPSWREIFERDVMNLNFRDTVDLPPDWDEALSKCVATGESYSRSGVL</sequence>
<feature type="non-terminal residue" evidence="8">
    <location>
        <position position="578"/>
    </location>
</feature>
<feature type="compositionally biased region" description="Basic residues" evidence="5">
    <location>
        <begin position="55"/>
        <end position="67"/>
    </location>
</feature>
<feature type="domain" description="Ethylene receptor 1-like N-terminal" evidence="7">
    <location>
        <begin position="250"/>
        <end position="341"/>
    </location>
</feature>
<evidence type="ECO:0000256" key="4">
    <source>
        <dbReference type="ARBA" id="ARBA00022840"/>
    </source>
</evidence>
<gene>
    <name evidence="8" type="ORF">BJ554DRAFT_2174</name>
</gene>
<dbReference type="OrthoDB" id="1704464at2759"/>
<comment type="caution">
    <text evidence="8">The sequence shown here is derived from an EMBL/GenBank/DDBJ whole genome shotgun (WGS) entry which is preliminary data.</text>
</comment>
<evidence type="ECO:0000256" key="1">
    <source>
        <dbReference type="ARBA" id="ARBA00022679"/>
    </source>
</evidence>
<evidence type="ECO:0000313" key="9">
    <source>
        <dbReference type="Proteomes" id="UP000673691"/>
    </source>
</evidence>
<dbReference type="GO" id="GO:0016740">
    <property type="term" value="F:transferase activity"/>
    <property type="evidence" value="ECO:0007669"/>
    <property type="project" value="UniProtKB-KW"/>
</dbReference>
<evidence type="ECO:0000259" key="7">
    <source>
        <dbReference type="Pfam" id="PF25487"/>
    </source>
</evidence>
<dbReference type="PANTHER" id="PTHR24423">
    <property type="entry name" value="TWO-COMPONENT SENSOR HISTIDINE KINASE"/>
    <property type="match status" value="1"/>
</dbReference>
<dbReference type="GO" id="GO:0005783">
    <property type="term" value="C:endoplasmic reticulum"/>
    <property type="evidence" value="ECO:0007669"/>
    <property type="project" value="TreeGrafter"/>
</dbReference>
<keyword evidence="3" id="KW-0547">Nucleotide-binding</keyword>
<keyword evidence="6" id="KW-1133">Transmembrane helix</keyword>
<name>A0A8H7ZQW9_9FUNG</name>
<dbReference type="EMBL" id="JAEFCI010009557">
    <property type="protein sequence ID" value="KAG5457737.1"/>
    <property type="molecule type" value="Genomic_DNA"/>
</dbReference>
<keyword evidence="4" id="KW-0067">ATP-binding</keyword>
<dbReference type="GO" id="GO:0051740">
    <property type="term" value="F:ethylene binding"/>
    <property type="evidence" value="ECO:0007669"/>
    <property type="project" value="TreeGrafter"/>
</dbReference>
<keyword evidence="1" id="KW-0808">Transferase</keyword>
<reference evidence="8 9" key="1">
    <citation type="journal article" name="Sci. Rep.">
        <title>Genome-scale phylogenetic analyses confirm Olpidium as the closest living zoosporic fungus to the non-flagellated, terrestrial fungi.</title>
        <authorList>
            <person name="Chang Y."/>
            <person name="Rochon D."/>
            <person name="Sekimoto S."/>
            <person name="Wang Y."/>
            <person name="Chovatia M."/>
            <person name="Sandor L."/>
            <person name="Salamov A."/>
            <person name="Grigoriev I.V."/>
            <person name="Stajich J.E."/>
            <person name="Spatafora J.W."/>
        </authorList>
    </citation>
    <scope>NUCLEOTIDE SEQUENCE [LARGE SCALE GENOMIC DNA]</scope>
    <source>
        <strain evidence="8">S191</strain>
    </source>
</reference>
<keyword evidence="6" id="KW-0812">Transmembrane</keyword>